<proteinExistence type="predicted"/>
<keyword evidence="4 12" id="KW-0812">Transmembrane</keyword>
<feature type="domain" description="Anti-sigma K factor RskA C-terminal" evidence="13">
    <location>
        <begin position="112"/>
        <end position="245"/>
    </location>
</feature>
<evidence type="ECO:0000256" key="4">
    <source>
        <dbReference type="ARBA" id="ARBA00022692"/>
    </source>
</evidence>
<evidence type="ECO:0000256" key="12">
    <source>
        <dbReference type="SAM" id="Phobius"/>
    </source>
</evidence>
<evidence type="ECO:0000256" key="5">
    <source>
        <dbReference type="ARBA" id="ARBA00022989"/>
    </source>
</evidence>
<evidence type="ECO:0000256" key="11">
    <source>
        <dbReference type="SAM" id="MobiDB-lite"/>
    </source>
</evidence>
<evidence type="ECO:0000256" key="9">
    <source>
        <dbReference type="ARBA" id="ARBA00029829"/>
    </source>
</evidence>
<reference evidence="14 15" key="1">
    <citation type="submission" date="2020-08" db="EMBL/GenBank/DDBJ databases">
        <title>A Genomic Blueprint of the Chicken Gut Microbiome.</title>
        <authorList>
            <person name="Gilroy R."/>
            <person name="Ravi A."/>
            <person name="Getino M."/>
            <person name="Pursley I."/>
            <person name="Horton D.L."/>
            <person name="Alikhan N.-F."/>
            <person name="Baker D."/>
            <person name="Gharbi K."/>
            <person name="Hall N."/>
            <person name="Watson M."/>
            <person name="Adriaenssens E.M."/>
            <person name="Foster-Nyarko E."/>
            <person name="Jarju S."/>
            <person name="Secka A."/>
            <person name="Antonio M."/>
            <person name="Oren A."/>
            <person name="Chaudhuri R."/>
            <person name="La Ragione R.M."/>
            <person name="Hildebrand F."/>
            <person name="Pallen M.J."/>
        </authorList>
    </citation>
    <scope>NUCLEOTIDE SEQUENCE [LARGE SCALE GENOMIC DNA]</scope>
    <source>
        <strain evidence="14 15">Sa1BUA1</strain>
    </source>
</reference>
<evidence type="ECO:0000256" key="7">
    <source>
        <dbReference type="ARBA" id="ARBA00023136"/>
    </source>
</evidence>
<sequence length="252" mass="25590">MREDELRELLPAWALDAVTPEEAAAVDRAVAADPALAEEARALREVAALLAVGASETPPAALRADVLDRIGRTPQDGTGARTPQDGTGTDEDDGVVVDLARVRARRRDRWLVAAVLLAAAAVPGVIAVQQHERATQAEEQLTTVAEALAEPGAQLLAADVAGGGRAVAVVGSDTSVFSARDLPSLTSEEVYQLWVVDDGGARSAGVLTVAAGQASAELADLPDGATIAMTVEPAGGSVQPTSDPVVALAASG</sequence>
<dbReference type="RefSeq" id="WP_251839063.1">
    <property type="nucleotide sequence ID" value="NZ_JACSPO010000002.1"/>
</dbReference>
<comment type="subcellular location">
    <subcellularLocation>
        <location evidence="2">Cell membrane</location>
    </subcellularLocation>
    <subcellularLocation>
        <location evidence="1">Membrane</location>
        <topology evidence="1">Single-pass membrane protein</topology>
    </subcellularLocation>
</comment>
<evidence type="ECO:0000256" key="10">
    <source>
        <dbReference type="ARBA" id="ARBA00030803"/>
    </source>
</evidence>
<dbReference type="InterPro" id="IPR041916">
    <property type="entry name" value="Anti_sigma_zinc_sf"/>
</dbReference>
<dbReference type="EMBL" id="JACSPO010000002">
    <property type="protein sequence ID" value="MBD8061940.1"/>
    <property type="molecule type" value="Genomic_DNA"/>
</dbReference>
<evidence type="ECO:0000256" key="1">
    <source>
        <dbReference type="ARBA" id="ARBA00004167"/>
    </source>
</evidence>
<evidence type="ECO:0000256" key="2">
    <source>
        <dbReference type="ARBA" id="ARBA00004236"/>
    </source>
</evidence>
<keyword evidence="6" id="KW-0805">Transcription regulation</keyword>
<keyword evidence="7 12" id="KW-0472">Membrane</keyword>
<feature type="transmembrane region" description="Helical" evidence="12">
    <location>
        <begin position="110"/>
        <end position="128"/>
    </location>
</feature>
<organism evidence="14 15">
    <name type="scientific">Oceanitalea stevensii</name>
    <dbReference type="NCBI Taxonomy" id="2763072"/>
    <lineage>
        <taxon>Bacteria</taxon>
        <taxon>Bacillati</taxon>
        <taxon>Actinomycetota</taxon>
        <taxon>Actinomycetes</taxon>
        <taxon>Micrococcales</taxon>
        <taxon>Bogoriellaceae</taxon>
        <taxon>Georgenia</taxon>
    </lineage>
</organism>
<accession>A0ABR8Z0W5</accession>
<evidence type="ECO:0000259" key="13">
    <source>
        <dbReference type="Pfam" id="PF10099"/>
    </source>
</evidence>
<keyword evidence="3" id="KW-1003">Cell membrane</keyword>
<dbReference type="PANTHER" id="PTHR37461:SF1">
    <property type="entry name" value="ANTI-SIGMA-K FACTOR RSKA"/>
    <property type="match status" value="1"/>
</dbReference>
<evidence type="ECO:0000256" key="3">
    <source>
        <dbReference type="ARBA" id="ARBA00022475"/>
    </source>
</evidence>
<evidence type="ECO:0000256" key="6">
    <source>
        <dbReference type="ARBA" id="ARBA00023015"/>
    </source>
</evidence>
<evidence type="ECO:0000313" key="14">
    <source>
        <dbReference type="EMBL" id="MBD8061940.1"/>
    </source>
</evidence>
<keyword evidence="5 12" id="KW-1133">Transmembrane helix</keyword>
<evidence type="ECO:0000313" key="15">
    <source>
        <dbReference type="Proteomes" id="UP000661894"/>
    </source>
</evidence>
<gene>
    <name evidence="14" type="ORF">H9624_06340</name>
</gene>
<keyword evidence="15" id="KW-1185">Reference proteome</keyword>
<keyword evidence="8" id="KW-0804">Transcription</keyword>
<feature type="region of interest" description="Disordered" evidence="11">
    <location>
        <begin position="68"/>
        <end position="92"/>
    </location>
</feature>
<evidence type="ECO:0000256" key="8">
    <source>
        <dbReference type="ARBA" id="ARBA00023163"/>
    </source>
</evidence>
<dbReference type="Proteomes" id="UP000661894">
    <property type="component" value="Unassembled WGS sequence"/>
</dbReference>
<dbReference type="InterPro" id="IPR018764">
    <property type="entry name" value="RskA_C"/>
</dbReference>
<dbReference type="PANTHER" id="PTHR37461">
    <property type="entry name" value="ANTI-SIGMA-K FACTOR RSKA"/>
    <property type="match status" value="1"/>
</dbReference>
<dbReference type="Pfam" id="PF10099">
    <property type="entry name" value="RskA_C"/>
    <property type="match status" value="1"/>
</dbReference>
<protein>
    <recommendedName>
        <fullName evidence="10">Regulator of SigK</fullName>
    </recommendedName>
    <alternativeName>
        <fullName evidence="9">Sigma-K anti-sigma factor RskA</fullName>
    </alternativeName>
</protein>
<name>A0ABR8Z0W5_9MICO</name>
<dbReference type="InterPro" id="IPR051474">
    <property type="entry name" value="Anti-sigma-K/W_factor"/>
</dbReference>
<comment type="caution">
    <text evidence="14">The sequence shown here is derived from an EMBL/GenBank/DDBJ whole genome shotgun (WGS) entry which is preliminary data.</text>
</comment>
<dbReference type="Gene3D" id="1.10.10.1320">
    <property type="entry name" value="Anti-sigma factor, zinc-finger domain"/>
    <property type="match status" value="1"/>
</dbReference>